<sequence>MTHPVFICFEASGYSERSYPIALGWTLHDGCYKSIFIKPEDDWTEWDASLESHLNKTREDLYQLGEPAIDVIRELDLDVEQGIVYVEDTDAATIWLEALYDAYNKDIPFEIRSLFELFPEISRSDFDEERRYLLESNNLSFSSAEDQVLVMQRLWADFGQKQR</sequence>
<dbReference type="KEGG" id="gsn:YC6258_03856"/>
<proteinExistence type="predicted"/>
<gene>
    <name evidence="1" type="ORF">YC6258_03856</name>
</gene>
<dbReference type="OrthoDB" id="6367287at2"/>
<keyword evidence="2" id="KW-1185">Reference proteome</keyword>
<dbReference type="AlphaFoldDB" id="A0A0C5VME1"/>
<evidence type="ECO:0000313" key="2">
    <source>
        <dbReference type="Proteomes" id="UP000032266"/>
    </source>
</evidence>
<reference evidence="1 2" key="1">
    <citation type="submission" date="2014-01" db="EMBL/GenBank/DDBJ databases">
        <title>Full genme sequencing of cellulolytic bacterium Gynuella sunshinyii YC6258T gen. nov., sp. nov.</title>
        <authorList>
            <person name="Khan H."/>
            <person name="Chung E.J."/>
            <person name="Chung Y.R."/>
        </authorList>
    </citation>
    <scope>NUCLEOTIDE SEQUENCE [LARGE SCALE GENOMIC DNA]</scope>
    <source>
        <strain evidence="1 2">YC6258</strain>
    </source>
</reference>
<protein>
    <submittedName>
        <fullName evidence="1">Uncharacterized protein</fullName>
    </submittedName>
</protein>
<dbReference type="STRING" id="1445510.YC6258_03856"/>
<name>A0A0C5VME1_9GAMM</name>
<dbReference type="Proteomes" id="UP000032266">
    <property type="component" value="Chromosome"/>
</dbReference>
<accession>A0A0C5VME1</accession>
<dbReference type="HOGENOM" id="CLU_117593_1_0_6"/>
<evidence type="ECO:0000313" key="1">
    <source>
        <dbReference type="EMBL" id="AJQ95892.1"/>
    </source>
</evidence>
<organism evidence="1 2">
    <name type="scientific">Gynuella sunshinyii YC6258</name>
    <dbReference type="NCBI Taxonomy" id="1445510"/>
    <lineage>
        <taxon>Bacteria</taxon>
        <taxon>Pseudomonadati</taxon>
        <taxon>Pseudomonadota</taxon>
        <taxon>Gammaproteobacteria</taxon>
        <taxon>Oceanospirillales</taxon>
        <taxon>Saccharospirillaceae</taxon>
        <taxon>Gynuella</taxon>
    </lineage>
</organism>
<dbReference type="RefSeq" id="WP_052830378.1">
    <property type="nucleotide sequence ID" value="NZ_CP007142.1"/>
</dbReference>
<dbReference type="EMBL" id="CP007142">
    <property type="protein sequence ID" value="AJQ95892.1"/>
    <property type="molecule type" value="Genomic_DNA"/>
</dbReference>